<comment type="caution">
    <text evidence="1">The sequence shown here is derived from an EMBL/GenBank/DDBJ whole genome shotgun (WGS) entry which is preliminary data.</text>
</comment>
<evidence type="ECO:0000313" key="1">
    <source>
        <dbReference type="EMBL" id="TRV21712.1"/>
    </source>
</evidence>
<dbReference type="EMBL" id="SFAN01000091">
    <property type="protein sequence ID" value="TRV21712.1"/>
    <property type="molecule type" value="Genomic_DNA"/>
</dbReference>
<name>A0A552LNC1_9CHRO</name>
<evidence type="ECO:0000313" key="2">
    <source>
        <dbReference type="Proteomes" id="UP000320730"/>
    </source>
</evidence>
<accession>A0A552LNC1</accession>
<gene>
    <name evidence="1" type="ORF">EWV40_11205</name>
</gene>
<feature type="non-terminal residue" evidence="1">
    <location>
        <position position="1"/>
    </location>
</feature>
<dbReference type="Proteomes" id="UP000320730">
    <property type="component" value="Unassembled WGS sequence"/>
</dbReference>
<protein>
    <submittedName>
        <fullName evidence="1">IS982 family transposase</fullName>
    </submittedName>
</protein>
<reference evidence="1 2" key="1">
    <citation type="submission" date="2019-01" db="EMBL/GenBank/DDBJ databases">
        <title>Coherence of Microcystis species and biogeography revealed through population genomics.</title>
        <authorList>
            <person name="Perez-Carrascal O.M."/>
            <person name="Terrat Y."/>
            <person name="Giani A."/>
            <person name="Fortin N."/>
            <person name="Tromas N."/>
            <person name="Shapiro B.J."/>
        </authorList>
    </citation>
    <scope>NUCLEOTIDE SEQUENCE [LARGE SCALE GENOMIC DNA]</scope>
    <source>
        <strain evidence="1">Mf_WU_F_19750830_S460</strain>
    </source>
</reference>
<proteinExistence type="predicted"/>
<dbReference type="AlphaFoldDB" id="A0A552LNC1"/>
<organism evidence="1 2">
    <name type="scientific">Microcystis flos-aquae Mf_WU_F_19750830_S460</name>
    <dbReference type="NCBI Taxonomy" id="2486237"/>
    <lineage>
        <taxon>Bacteria</taxon>
        <taxon>Bacillati</taxon>
        <taxon>Cyanobacteriota</taxon>
        <taxon>Cyanophyceae</taxon>
        <taxon>Oscillatoriophycideae</taxon>
        <taxon>Chroococcales</taxon>
        <taxon>Microcystaceae</taxon>
        <taxon>Microcystis</taxon>
    </lineage>
</organism>
<sequence>VNFCVNVLCGLIAYCHQPKKPSLQMDWVLPQSA</sequence>